<dbReference type="Gene3D" id="2.40.170.20">
    <property type="entry name" value="TonB-dependent receptor, beta-barrel domain"/>
    <property type="match status" value="1"/>
</dbReference>
<evidence type="ECO:0000256" key="3">
    <source>
        <dbReference type="ARBA" id="ARBA00022448"/>
    </source>
</evidence>
<keyword evidence="18" id="KW-1185">Reference proteome</keyword>
<feature type="signal peptide" evidence="14">
    <location>
        <begin position="1"/>
        <end position="21"/>
    </location>
</feature>
<evidence type="ECO:0000256" key="5">
    <source>
        <dbReference type="ARBA" id="ARBA00022692"/>
    </source>
</evidence>
<dbReference type="Pfam" id="PF00593">
    <property type="entry name" value="TonB_dep_Rec_b-barrel"/>
    <property type="match status" value="1"/>
</dbReference>
<keyword evidence="8 11" id="KW-0472">Membrane</keyword>
<keyword evidence="3 11" id="KW-0813">Transport</keyword>
<evidence type="ECO:0000313" key="17">
    <source>
        <dbReference type="EMBL" id="TCV92893.1"/>
    </source>
</evidence>
<dbReference type="InterPro" id="IPR010916">
    <property type="entry name" value="TonB_box_CS"/>
</dbReference>
<dbReference type="SUPFAM" id="SSF56935">
    <property type="entry name" value="Porins"/>
    <property type="match status" value="1"/>
</dbReference>
<dbReference type="InterPro" id="IPR012910">
    <property type="entry name" value="Plug_dom"/>
</dbReference>
<evidence type="ECO:0000256" key="7">
    <source>
        <dbReference type="ARBA" id="ARBA00023077"/>
    </source>
</evidence>
<dbReference type="RefSeq" id="WP_132145682.1">
    <property type="nucleotide sequence ID" value="NZ_SMCS01000006.1"/>
</dbReference>
<evidence type="ECO:0000256" key="9">
    <source>
        <dbReference type="ARBA" id="ARBA00023170"/>
    </source>
</evidence>
<evidence type="ECO:0000256" key="12">
    <source>
        <dbReference type="PROSITE-ProRule" id="PRU10143"/>
    </source>
</evidence>
<dbReference type="InterPro" id="IPR010105">
    <property type="entry name" value="TonB_sidphr_rcpt"/>
</dbReference>
<dbReference type="InterPro" id="IPR039426">
    <property type="entry name" value="TonB-dep_rcpt-like"/>
</dbReference>
<dbReference type="GO" id="GO:0009279">
    <property type="term" value="C:cell outer membrane"/>
    <property type="evidence" value="ECO:0007669"/>
    <property type="project" value="UniProtKB-SubCell"/>
</dbReference>
<dbReference type="PANTHER" id="PTHR32552">
    <property type="entry name" value="FERRICHROME IRON RECEPTOR-RELATED"/>
    <property type="match status" value="1"/>
</dbReference>
<evidence type="ECO:0000256" key="2">
    <source>
        <dbReference type="ARBA" id="ARBA00009810"/>
    </source>
</evidence>
<comment type="caution">
    <text evidence="17">The sequence shown here is derived from an EMBL/GenBank/DDBJ whole genome shotgun (WGS) entry which is preliminary data.</text>
</comment>
<organism evidence="17 18">
    <name type="scientific">Luteibacter rhizovicinus</name>
    <dbReference type="NCBI Taxonomy" id="242606"/>
    <lineage>
        <taxon>Bacteria</taxon>
        <taxon>Pseudomonadati</taxon>
        <taxon>Pseudomonadota</taxon>
        <taxon>Gammaproteobacteria</taxon>
        <taxon>Lysobacterales</taxon>
        <taxon>Rhodanobacteraceae</taxon>
        <taxon>Luteibacter</taxon>
    </lineage>
</organism>
<feature type="short sequence motif" description="TonB box" evidence="12">
    <location>
        <begin position="33"/>
        <end position="39"/>
    </location>
</feature>
<gene>
    <name evidence="17" type="ORF">EC912_106232</name>
</gene>
<dbReference type="PANTHER" id="PTHR32552:SF82">
    <property type="entry name" value="FCUA PROTEIN"/>
    <property type="match status" value="1"/>
</dbReference>
<keyword evidence="7 12" id="KW-0798">TonB box</keyword>
<keyword evidence="4 11" id="KW-1134">Transmembrane beta strand</keyword>
<evidence type="ECO:0000259" key="15">
    <source>
        <dbReference type="Pfam" id="PF00593"/>
    </source>
</evidence>
<dbReference type="AlphaFoldDB" id="A0A4R3YPQ0"/>
<keyword evidence="10 11" id="KW-0998">Cell outer membrane</keyword>
<dbReference type="PROSITE" id="PS00430">
    <property type="entry name" value="TONB_DEPENDENT_REC_1"/>
    <property type="match status" value="1"/>
</dbReference>
<evidence type="ECO:0000256" key="10">
    <source>
        <dbReference type="ARBA" id="ARBA00023237"/>
    </source>
</evidence>
<dbReference type="InterPro" id="IPR000531">
    <property type="entry name" value="Beta-barrel_TonB"/>
</dbReference>
<proteinExistence type="inferred from homology"/>
<dbReference type="Proteomes" id="UP000295645">
    <property type="component" value="Unassembled WGS sequence"/>
</dbReference>
<evidence type="ECO:0000256" key="13">
    <source>
        <dbReference type="RuleBase" id="RU003357"/>
    </source>
</evidence>
<dbReference type="NCBIfam" id="TIGR01783">
    <property type="entry name" value="TonB-siderophor"/>
    <property type="match status" value="1"/>
</dbReference>
<evidence type="ECO:0000256" key="6">
    <source>
        <dbReference type="ARBA" id="ARBA00022729"/>
    </source>
</evidence>
<reference evidence="17 18" key="1">
    <citation type="submission" date="2019-03" db="EMBL/GenBank/DDBJ databases">
        <title>Above-ground endophytic microbial communities from plants in different locations in the United States.</title>
        <authorList>
            <person name="Frank C."/>
        </authorList>
    </citation>
    <scope>NUCLEOTIDE SEQUENCE [LARGE SCALE GENOMIC DNA]</scope>
    <source>
        <strain evidence="17 18">LP_13_YM</strain>
    </source>
</reference>
<dbReference type="GO" id="GO:0015891">
    <property type="term" value="P:siderophore transport"/>
    <property type="evidence" value="ECO:0007669"/>
    <property type="project" value="InterPro"/>
</dbReference>
<sequence length="694" mass="76086">MRLPYRLIPAASLLVVAYAHAQTAANPSTSLDTITVYGNADHGYVGQRVGVGAFRDQSIMDVPATVNVATRDLIETQAAVTLYDVLRNTAGVTRQQLGGETLDNLAVRGMILDNRSNYRLNGSLPLLNLMQLPLEDKERIEVLKGVSALYYGYTAPGGVVNMVTKRAGNAPNTRVGISTDNNGTIVGNVDVGRRFGSEQQYGLRVNAAGGSLQSPVRGIDGERKMISAAFDWRVNERMNIRLDGEYFQRTIAEQSVVTLPAAKNGVIAIPRVPDPSNRLSPEWANFAAHGNNLLFHTDYALSDRWIATFEAGQAKLTRDERSFTEVKGYDLVTGQGTISGNRQRDVSWTNRNLRAELFGSFATGSIGHELTIGAAQTRSDQSPTYTGLFSGSQNLYNPVDLPWLATTRTTYTAPLAAVDKGIYATDRIALTDKWQAILGARYTKYTSDQGANHYKASKTTPLTALIYKFSPQLMAYASYATGIEQGDRAPNTATNVNEALPPGISKQKEAGLRWQPTQTTLLSIAAFDINRAASYVNSDNLFVQSGRERYRGIEWSAQGQVSRDWSVQVSGQYLHARFESISAELLGRTPENTPTYTGSVFAQYTVPMLPKLSLNAGVYYTGRRAVNDLDQGYLPHFTLIGLGGRYVTTIDRKNVTWQVNVDNVMNKRYWAAAGNNRLGMGQPRTAKLSVQLDL</sequence>
<name>A0A4R3YPQ0_9GAMM</name>
<dbReference type="OrthoDB" id="8732650at2"/>
<feature type="chain" id="PRO_5020697280" evidence="14">
    <location>
        <begin position="22"/>
        <end position="694"/>
    </location>
</feature>
<dbReference type="InterPro" id="IPR036942">
    <property type="entry name" value="Beta-barrel_TonB_sf"/>
</dbReference>
<evidence type="ECO:0000256" key="4">
    <source>
        <dbReference type="ARBA" id="ARBA00022452"/>
    </source>
</evidence>
<feature type="domain" description="TonB-dependent receptor-like beta-barrel" evidence="15">
    <location>
        <begin position="263"/>
        <end position="664"/>
    </location>
</feature>
<evidence type="ECO:0000256" key="11">
    <source>
        <dbReference type="PROSITE-ProRule" id="PRU01360"/>
    </source>
</evidence>
<dbReference type="EMBL" id="SMCS01000006">
    <property type="protein sequence ID" value="TCV92893.1"/>
    <property type="molecule type" value="Genomic_DNA"/>
</dbReference>
<evidence type="ECO:0000256" key="14">
    <source>
        <dbReference type="SAM" id="SignalP"/>
    </source>
</evidence>
<dbReference type="CDD" id="cd01347">
    <property type="entry name" value="ligand_gated_channel"/>
    <property type="match status" value="1"/>
</dbReference>
<keyword evidence="5 11" id="KW-0812">Transmembrane</keyword>
<evidence type="ECO:0000313" key="18">
    <source>
        <dbReference type="Proteomes" id="UP000295645"/>
    </source>
</evidence>
<feature type="domain" description="TonB-dependent receptor plug" evidence="16">
    <location>
        <begin position="59"/>
        <end position="159"/>
    </location>
</feature>
<evidence type="ECO:0000256" key="1">
    <source>
        <dbReference type="ARBA" id="ARBA00004571"/>
    </source>
</evidence>
<dbReference type="GO" id="GO:0015344">
    <property type="term" value="F:siderophore uptake transmembrane transporter activity"/>
    <property type="evidence" value="ECO:0007669"/>
    <property type="project" value="TreeGrafter"/>
</dbReference>
<dbReference type="Gene3D" id="2.170.130.10">
    <property type="entry name" value="TonB-dependent receptor, plug domain"/>
    <property type="match status" value="1"/>
</dbReference>
<evidence type="ECO:0000259" key="16">
    <source>
        <dbReference type="Pfam" id="PF07715"/>
    </source>
</evidence>
<comment type="subcellular location">
    <subcellularLocation>
        <location evidence="1 11">Cell outer membrane</location>
        <topology evidence="1 11">Multi-pass membrane protein</topology>
    </subcellularLocation>
</comment>
<keyword evidence="6 14" id="KW-0732">Signal</keyword>
<dbReference type="Pfam" id="PF07715">
    <property type="entry name" value="Plug"/>
    <property type="match status" value="1"/>
</dbReference>
<dbReference type="PROSITE" id="PS52016">
    <property type="entry name" value="TONB_DEPENDENT_REC_3"/>
    <property type="match status" value="1"/>
</dbReference>
<keyword evidence="9 17" id="KW-0675">Receptor</keyword>
<comment type="similarity">
    <text evidence="2 11 13">Belongs to the TonB-dependent receptor family.</text>
</comment>
<dbReference type="GO" id="GO:0038023">
    <property type="term" value="F:signaling receptor activity"/>
    <property type="evidence" value="ECO:0007669"/>
    <property type="project" value="InterPro"/>
</dbReference>
<dbReference type="InterPro" id="IPR037066">
    <property type="entry name" value="Plug_dom_sf"/>
</dbReference>
<accession>A0A4R3YPQ0</accession>
<evidence type="ECO:0000256" key="8">
    <source>
        <dbReference type="ARBA" id="ARBA00023136"/>
    </source>
</evidence>
<protein>
    <submittedName>
        <fullName evidence="17">Iron complex outermembrane receptor protein</fullName>
    </submittedName>
</protein>